<evidence type="ECO:0000259" key="5">
    <source>
        <dbReference type="Pfam" id="PF01975"/>
    </source>
</evidence>
<dbReference type="AlphaFoldDB" id="A0A9E7NB49"/>
<dbReference type="Gene3D" id="3.40.1210.10">
    <property type="entry name" value="Survival protein SurE-like phosphatase/nucleotidase"/>
    <property type="match status" value="1"/>
</dbReference>
<dbReference type="EC" id="3.1.3.5" evidence="4"/>
<evidence type="ECO:0000256" key="3">
    <source>
        <dbReference type="ARBA" id="ARBA00022801"/>
    </source>
</evidence>
<comment type="similarity">
    <text evidence="1 4">Belongs to the SurE nucleotidase family.</text>
</comment>
<comment type="catalytic activity">
    <reaction evidence="4">
        <text>a ribonucleoside 5'-phosphate + H2O = a ribonucleoside + phosphate</text>
        <dbReference type="Rhea" id="RHEA:12484"/>
        <dbReference type="ChEBI" id="CHEBI:15377"/>
        <dbReference type="ChEBI" id="CHEBI:18254"/>
        <dbReference type="ChEBI" id="CHEBI:43474"/>
        <dbReference type="ChEBI" id="CHEBI:58043"/>
        <dbReference type="EC" id="3.1.3.5"/>
    </reaction>
</comment>
<organism evidence="6 7">
    <name type="scientific">Natronosalvus rutilus</name>
    <dbReference type="NCBI Taxonomy" id="2953753"/>
    <lineage>
        <taxon>Archaea</taxon>
        <taxon>Methanobacteriati</taxon>
        <taxon>Methanobacteriota</taxon>
        <taxon>Stenosarchaea group</taxon>
        <taxon>Halobacteria</taxon>
        <taxon>Halobacteriales</taxon>
        <taxon>Natrialbaceae</taxon>
        <taxon>Natronosalvus</taxon>
    </lineage>
</organism>
<dbReference type="PANTHER" id="PTHR30457:SF0">
    <property type="entry name" value="PHOSPHATASE, PUTATIVE (AFU_ORTHOLOGUE AFUA_4G01070)-RELATED"/>
    <property type="match status" value="1"/>
</dbReference>
<comment type="subcellular location">
    <subcellularLocation>
        <location evidence="4">Cytoplasm</location>
    </subcellularLocation>
</comment>
<proteinExistence type="inferred from homology"/>
<dbReference type="KEGG" id="sawl:NGM29_16970"/>
<dbReference type="RefSeq" id="WP_254157901.1">
    <property type="nucleotide sequence ID" value="NZ_CP100355.1"/>
</dbReference>
<evidence type="ECO:0000256" key="2">
    <source>
        <dbReference type="ARBA" id="ARBA00022723"/>
    </source>
</evidence>
<dbReference type="InterPro" id="IPR036523">
    <property type="entry name" value="SurE-like_sf"/>
</dbReference>
<evidence type="ECO:0000256" key="4">
    <source>
        <dbReference type="HAMAP-Rule" id="MF_00060"/>
    </source>
</evidence>
<keyword evidence="2 4" id="KW-0479">Metal-binding</keyword>
<dbReference type="GeneID" id="73291774"/>
<dbReference type="GO" id="GO:0008253">
    <property type="term" value="F:5'-nucleotidase activity"/>
    <property type="evidence" value="ECO:0007669"/>
    <property type="project" value="UniProtKB-UniRule"/>
</dbReference>
<feature type="binding site" evidence="4">
    <location>
        <position position="30"/>
    </location>
    <ligand>
        <name>a divalent metal cation</name>
        <dbReference type="ChEBI" id="CHEBI:60240"/>
    </ligand>
</feature>
<keyword evidence="4" id="KW-0963">Cytoplasm</keyword>
<feature type="binding site" evidence="4">
    <location>
        <position position="110"/>
    </location>
    <ligand>
        <name>a divalent metal cation</name>
        <dbReference type="ChEBI" id="CHEBI:60240"/>
    </ligand>
</feature>
<dbReference type="Proteomes" id="UP001056855">
    <property type="component" value="Chromosome"/>
</dbReference>
<evidence type="ECO:0000313" key="6">
    <source>
        <dbReference type="EMBL" id="UTF53437.1"/>
    </source>
</evidence>
<dbReference type="NCBIfam" id="TIGR00087">
    <property type="entry name" value="surE"/>
    <property type="match status" value="1"/>
</dbReference>
<dbReference type="GO" id="GO:0005737">
    <property type="term" value="C:cytoplasm"/>
    <property type="evidence" value="ECO:0007669"/>
    <property type="project" value="UniProtKB-SubCell"/>
</dbReference>
<accession>A0A9E7NB49</accession>
<dbReference type="HAMAP" id="MF_00060">
    <property type="entry name" value="SurE"/>
    <property type="match status" value="1"/>
</dbReference>
<keyword evidence="4" id="KW-0547">Nucleotide-binding</keyword>
<sequence>MSERERGRNRDRDWDRDRDDDGLEILLTNDDGIDSPGLRALYDELSALGTVTTVSPATDQSAIGRALSNDVDVEEHDLGYAVHGTPADCVVAGLSELCPTDPDLVVSGCNEGANLGEYVLGRSGTVSAAVEAAFFDVPAIATSMYIPTGDLAFTDVETTTEDYVLAADATRYLAERALESGVFETAAYLNVNAPMPDGATESVDLAPLELTRPSKRYEMDASRHETGVTLHDRVWEDMDPDVIPDPEGTDRRAVAEGRISVSPLTAPHTVADHDSLSDLVSSYGRLEGRSRPEF</sequence>
<dbReference type="InterPro" id="IPR030048">
    <property type="entry name" value="SurE"/>
</dbReference>
<comment type="cofactor">
    <cofactor evidence="4">
        <name>a divalent metal cation</name>
        <dbReference type="ChEBI" id="CHEBI:60240"/>
    </cofactor>
    <text evidence="4">Binds 1 divalent metal cation per subunit.</text>
</comment>
<dbReference type="SUPFAM" id="SSF64167">
    <property type="entry name" value="SurE-like"/>
    <property type="match status" value="1"/>
</dbReference>
<feature type="binding site" evidence="4">
    <location>
        <position position="31"/>
    </location>
    <ligand>
        <name>a divalent metal cation</name>
        <dbReference type="ChEBI" id="CHEBI:60240"/>
    </ligand>
</feature>
<dbReference type="EMBL" id="CP100355">
    <property type="protein sequence ID" value="UTF53437.1"/>
    <property type="molecule type" value="Genomic_DNA"/>
</dbReference>
<dbReference type="PANTHER" id="PTHR30457">
    <property type="entry name" value="5'-NUCLEOTIDASE SURE"/>
    <property type="match status" value="1"/>
</dbReference>
<dbReference type="GO" id="GO:0046872">
    <property type="term" value="F:metal ion binding"/>
    <property type="evidence" value="ECO:0007669"/>
    <property type="project" value="UniProtKB-UniRule"/>
</dbReference>
<evidence type="ECO:0000313" key="7">
    <source>
        <dbReference type="Proteomes" id="UP001056855"/>
    </source>
</evidence>
<dbReference type="GO" id="GO:0000166">
    <property type="term" value="F:nucleotide binding"/>
    <property type="evidence" value="ECO:0007669"/>
    <property type="project" value="UniProtKB-KW"/>
</dbReference>
<protein>
    <recommendedName>
        <fullName evidence="4">5'-nucleotidase SurE</fullName>
        <ecNumber evidence="4">3.1.3.5</ecNumber>
    </recommendedName>
    <alternativeName>
        <fullName evidence="4">Nucleoside 5'-monophosphate phosphohydrolase</fullName>
    </alternativeName>
</protein>
<dbReference type="Pfam" id="PF01975">
    <property type="entry name" value="SurE"/>
    <property type="match status" value="1"/>
</dbReference>
<dbReference type="InterPro" id="IPR002828">
    <property type="entry name" value="SurE-like_Pase/nucleotidase"/>
</dbReference>
<feature type="domain" description="Survival protein SurE-like phosphatase/nucleotidase" evidence="5">
    <location>
        <begin position="25"/>
        <end position="216"/>
    </location>
</feature>
<keyword evidence="3 4" id="KW-0378">Hydrolase</keyword>
<gene>
    <name evidence="4 6" type="primary">surE</name>
    <name evidence="6" type="ORF">NGM29_16970</name>
</gene>
<keyword evidence="7" id="KW-1185">Reference proteome</keyword>
<evidence type="ECO:0000256" key="1">
    <source>
        <dbReference type="ARBA" id="ARBA00011062"/>
    </source>
</evidence>
<reference evidence="6" key="1">
    <citation type="submission" date="2022-06" db="EMBL/GenBank/DDBJ databases">
        <title>Diverse halophilic archaea isolated from saline environments.</title>
        <authorList>
            <person name="Cui H.-L."/>
        </authorList>
    </citation>
    <scope>NUCLEOTIDE SEQUENCE</scope>
    <source>
        <strain evidence="6">WLHS1</strain>
    </source>
</reference>
<name>A0A9E7NB49_9EURY</name>
<feature type="binding site" evidence="4">
    <location>
        <position position="61"/>
    </location>
    <ligand>
        <name>a divalent metal cation</name>
        <dbReference type="ChEBI" id="CHEBI:60240"/>
    </ligand>
</feature>
<comment type="function">
    <text evidence="4">Nucleotidase that shows phosphatase activity on nucleoside 5'-monophosphates.</text>
</comment>